<reference evidence="3" key="1">
    <citation type="submission" date="2021-01" db="EMBL/GenBank/DDBJ databases">
        <authorList>
            <person name="Corre E."/>
            <person name="Pelletier E."/>
            <person name="Niang G."/>
            <person name="Scheremetjew M."/>
            <person name="Finn R."/>
            <person name="Kale V."/>
            <person name="Holt S."/>
            <person name="Cochrane G."/>
            <person name="Meng A."/>
            <person name="Brown T."/>
            <person name="Cohen L."/>
        </authorList>
    </citation>
    <scope>NUCLEOTIDE SEQUENCE</scope>
    <source>
        <strain evidence="3">Isolate 1302-5</strain>
    </source>
</reference>
<organism evidence="3">
    <name type="scientific">Odontella aurita</name>
    <dbReference type="NCBI Taxonomy" id="265563"/>
    <lineage>
        <taxon>Eukaryota</taxon>
        <taxon>Sar</taxon>
        <taxon>Stramenopiles</taxon>
        <taxon>Ochrophyta</taxon>
        <taxon>Bacillariophyta</taxon>
        <taxon>Mediophyceae</taxon>
        <taxon>Biddulphiophycidae</taxon>
        <taxon>Eupodiscales</taxon>
        <taxon>Odontellaceae</taxon>
        <taxon>Odontella</taxon>
    </lineage>
</organism>
<accession>A0A7S4HSW4</accession>
<keyword evidence="2" id="KW-0812">Transmembrane</keyword>
<feature type="region of interest" description="Disordered" evidence="1">
    <location>
        <begin position="1"/>
        <end position="30"/>
    </location>
</feature>
<evidence type="ECO:0000313" key="3">
    <source>
        <dbReference type="EMBL" id="CAE2208064.1"/>
    </source>
</evidence>
<proteinExistence type="predicted"/>
<dbReference type="EMBL" id="HBKQ01005010">
    <property type="protein sequence ID" value="CAE2208064.1"/>
    <property type="molecule type" value="Transcribed_RNA"/>
</dbReference>
<dbReference type="AlphaFoldDB" id="A0A7S4HSW4"/>
<gene>
    <name evidence="3" type="ORF">OAUR00152_LOCUS3466</name>
</gene>
<dbReference type="Gene3D" id="1.25.40.10">
    <property type="entry name" value="Tetratricopeptide repeat domain"/>
    <property type="match status" value="1"/>
</dbReference>
<protein>
    <submittedName>
        <fullName evidence="3">Uncharacterized protein</fullName>
    </submittedName>
</protein>
<keyword evidence="2" id="KW-1133">Transmembrane helix</keyword>
<evidence type="ECO:0000256" key="2">
    <source>
        <dbReference type="SAM" id="Phobius"/>
    </source>
</evidence>
<evidence type="ECO:0000256" key="1">
    <source>
        <dbReference type="SAM" id="MobiDB-lite"/>
    </source>
</evidence>
<dbReference type="InterPro" id="IPR011990">
    <property type="entry name" value="TPR-like_helical_dom_sf"/>
</dbReference>
<keyword evidence="2" id="KW-0472">Membrane</keyword>
<sequence>MSQKVATTVRAPRPLRDNQRGSNEGKAVAQPTGRALILALNEGDQTASLLFEDPAPQPFPLSPTAGGRKRRLNKSFLLVPHFGLRKDVNSVEDNAEEEDVPVSSLTKLLSFESGDSSPQSDAQSAKEHADALLRLQDFSSAASFYEEALSLTSVLSIGSAIVLNRSGRAVVADVDCIDEEEGMGGRCSIDVTYLSLDAADSEEEEGTVLEKEVLLCLSSDSGNDKSPSLQERILLNLSRCLLRLAEIDVAGKRAMHRPAEYRRAAVLGCTLALTSASFRTLGWGGPTSSPATGSTTEEKALILRAAAFSDLPGKSKNAQADLRRSLKINPGCAQAKRMSRDLNFRDARRKRTDKKLSKEVCRWVQRATDAAEGRGAVSDNDGESEHKLSDVSDNNVLWRPVRFHDSSTHGNDISRNAVCVFIVSVFIMPAVTIALYRWLLLTGHMNNNK</sequence>
<dbReference type="SUPFAM" id="SSF48452">
    <property type="entry name" value="TPR-like"/>
    <property type="match status" value="1"/>
</dbReference>
<feature type="transmembrane region" description="Helical" evidence="2">
    <location>
        <begin position="420"/>
        <end position="440"/>
    </location>
</feature>
<name>A0A7S4HSW4_9STRA</name>